<name>A0A8T3DJW8_9TELE</name>
<keyword evidence="2" id="KW-0732">Signal</keyword>
<reference evidence="3" key="1">
    <citation type="submission" date="2021-01" db="EMBL/GenBank/DDBJ databases">
        <authorList>
            <person name="Zahm M."/>
            <person name="Roques C."/>
            <person name="Cabau C."/>
            <person name="Klopp C."/>
            <person name="Donnadieu C."/>
            <person name="Jouanno E."/>
            <person name="Lampietro C."/>
            <person name="Louis A."/>
            <person name="Herpin A."/>
            <person name="Echchiki A."/>
            <person name="Berthelot C."/>
            <person name="Parey E."/>
            <person name="Roest-Crollius H."/>
            <person name="Braasch I."/>
            <person name="Postlethwait J."/>
            <person name="Bobe J."/>
            <person name="Montfort J."/>
            <person name="Bouchez O."/>
            <person name="Begum T."/>
            <person name="Mejri S."/>
            <person name="Adams A."/>
            <person name="Chen W.-J."/>
            <person name="Guiguen Y."/>
        </authorList>
    </citation>
    <scope>NUCLEOTIDE SEQUENCE</scope>
    <source>
        <tissue evidence="3">Blood</tissue>
    </source>
</reference>
<accession>A0A8T3DJW8</accession>
<comment type="caution">
    <text evidence="3">The sequence shown here is derived from an EMBL/GenBank/DDBJ whole genome shotgun (WGS) entry which is preliminary data.</text>
</comment>
<evidence type="ECO:0008006" key="5">
    <source>
        <dbReference type="Google" id="ProtNLM"/>
    </source>
</evidence>
<feature type="region of interest" description="Disordered" evidence="1">
    <location>
        <begin position="118"/>
        <end position="171"/>
    </location>
</feature>
<dbReference type="Proteomes" id="UP000829720">
    <property type="component" value="Unassembled WGS sequence"/>
</dbReference>
<feature type="signal peptide" evidence="2">
    <location>
        <begin position="1"/>
        <end position="23"/>
    </location>
</feature>
<keyword evidence="4" id="KW-1185">Reference proteome</keyword>
<dbReference type="OrthoDB" id="9884289at2759"/>
<feature type="chain" id="PRO_5035934545" description="Serglycin" evidence="2">
    <location>
        <begin position="24"/>
        <end position="171"/>
    </location>
</feature>
<dbReference type="AlphaFoldDB" id="A0A8T3DJW8"/>
<feature type="compositionally biased region" description="Low complexity" evidence="1">
    <location>
        <begin position="123"/>
        <end position="139"/>
    </location>
</feature>
<proteinExistence type="predicted"/>
<evidence type="ECO:0000313" key="4">
    <source>
        <dbReference type="Proteomes" id="UP000829720"/>
    </source>
</evidence>
<evidence type="ECO:0000313" key="3">
    <source>
        <dbReference type="EMBL" id="KAI1894605.1"/>
    </source>
</evidence>
<dbReference type="Pfam" id="PF04360">
    <property type="entry name" value="Serglycin"/>
    <property type="match status" value="1"/>
</dbReference>
<dbReference type="EMBL" id="JAERUA010000010">
    <property type="protein sequence ID" value="KAI1894605.1"/>
    <property type="molecule type" value="Genomic_DNA"/>
</dbReference>
<evidence type="ECO:0000256" key="2">
    <source>
        <dbReference type="SAM" id="SignalP"/>
    </source>
</evidence>
<dbReference type="InterPro" id="IPR007455">
    <property type="entry name" value="Serglycin"/>
</dbReference>
<protein>
    <recommendedName>
        <fullName evidence="5">Serglycin</fullName>
    </recommendedName>
</protein>
<organism evidence="3 4">
    <name type="scientific">Albula goreensis</name>
    <dbReference type="NCBI Taxonomy" id="1534307"/>
    <lineage>
        <taxon>Eukaryota</taxon>
        <taxon>Metazoa</taxon>
        <taxon>Chordata</taxon>
        <taxon>Craniata</taxon>
        <taxon>Vertebrata</taxon>
        <taxon>Euteleostomi</taxon>
        <taxon>Actinopterygii</taxon>
        <taxon>Neopterygii</taxon>
        <taxon>Teleostei</taxon>
        <taxon>Albuliformes</taxon>
        <taxon>Albulidae</taxon>
        <taxon>Albula</taxon>
    </lineage>
</organism>
<feature type="compositionally biased region" description="Polar residues" evidence="1">
    <location>
        <begin position="149"/>
        <end position="171"/>
    </location>
</feature>
<gene>
    <name evidence="3" type="ORF">AGOR_G00117490</name>
</gene>
<sequence length="171" mass="18931">MLHFLKISMAFVLFCFLGQNVKGAPMKGRYMWVRCRPDGRNSNCVKEWGPWMNLPGPKDRLPPSAVQQIAKTSLDLEMQSGDGSGSNELLVESGSGNQWEDDWQKLGVFTADGSVQVEKDSSLEGSGLEGSSMEGSSSEVDNTDFVYPQSMTLPHNSLNHELQQQEDNMIL</sequence>
<evidence type="ECO:0000256" key="1">
    <source>
        <dbReference type="SAM" id="MobiDB-lite"/>
    </source>
</evidence>